<gene>
    <name evidence="1" type="ORF">ACOLOM_LOCUS7495</name>
</gene>
<evidence type="ECO:0000313" key="2">
    <source>
        <dbReference type="Proteomes" id="UP000789525"/>
    </source>
</evidence>
<accession>A0ACA9N3I9</accession>
<protein>
    <submittedName>
        <fullName evidence="1">1982_t:CDS:1</fullName>
    </submittedName>
</protein>
<dbReference type="Proteomes" id="UP000789525">
    <property type="component" value="Unassembled WGS sequence"/>
</dbReference>
<comment type="caution">
    <text evidence="1">The sequence shown here is derived from an EMBL/GenBank/DDBJ whole genome shotgun (WGS) entry which is preliminary data.</text>
</comment>
<reference evidence="1" key="1">
    <citation type="submission" date="2021-06" db="EMBL/GenBank/DDBJ databases">
        <authorList>
            <person name="Kallberg Y."/>
            <person name="Tangrot J."/>
            <person name="Rosling A."/>
        </authorList>
    </citation>
    <scope>NUCLEOTIDE SEQUENCE</scope>
    <source>
        <strain evidence="1">CL356</strain>
    </source>
</reference>
<name>A0ACA9N3I9_9GLOM</name>
<proteinExistence type="predicted"/>
<evidence type="ECO:0000313" key="1">
    <source>
        <dbReference type="EMBL" id="CAG8626135.1"/>
    </source>
</evidence>
<dbReference type="EMBL" id="CAJVPT010017400">
    <property type="protein sequence ID" value="CAG8626135.1"/>
    <property type="molecule type" value="Genomic_DNA"/>
</dbReference>
<feature type="non-terminal residue" evidence="1">
    <location>
        <position position="1"/>
    </location>
</feature>
<organism evidence="1 2">
    <name type="scientific">Acaulospora colombiana</name>
    <dbReference type="NCBI Taxonomy" id="27376"/>
    <lineage>
        <taxon>Eukaryota</taxon>
        <taxon>Fungi</taxon>
        <taxon>Fungi incertae sedis</taxon>
        <taxon>Mucoromycota</taxon>
        <taxon>Glomeromycotina</taxon>
        <taxon>Glomeromycetes</taxon>
        <taxon>Diversisporales</taxon>
        <taxon>Acaulosporaceae</taxon>
        <taxon>Acaulospora</taxon>
    </lineage>
</organism>
<sequence length="951" mass="104105">VFNGNGTYRGEPGMPSIGQLEVRNPSSPQSMIDKMASNHESWIKPQEEAKVLERAIQESNDGRVEPDPIFTPIAEQLGYHTHEDCHETSVLKEDLLDIERANDQIMPSYHGARHSRASIPFTVDTQLQDDGYPDDDGIYLVLQTVNSIRFPEGSSTDNELFLTVHEQIGTGSTQRSEILDPVSYKVDQNSDFTQVEDLSFSNSTEVHSNLGYGFSYPSKQGPKGKDPHCCDLLERSLYSEPQGTPFTALKTLDDGQARGSFACSWNSDKRTKAAVSQLSGVPVTSEKPGTRPEIGPYMGPSQINRRCSTHKQLNSAPGSSPLIYVPTTVSDLMRRDLEMHSVDRTSPDNNKFTKPIGITTTNAAIRDWSLRKFPEVPASKAPHSSTNFQTSIKARIAMFEQKHSQDSTNSHVTSDKITAVKLPTILTIMNVVDDDDDFLYGAPTQGTTATTVISSSNKESRSKEIINSPPKDDEDENDEEEEDMDEEDSEDVRKQPFTPIQTDVRGSPKIGHFKLKHTQTTAEWTTNEKYKLHNWYDACSPRGAFILTFNPAQTAPNTLTTEYQPLERDSSTIKKPTPNPPITEPTPVVHAPVTQPEVVAQKPNIPEVPEVDPSTLPVAIAPDSAPNIDLNREGLLDGRSVYEVDIAALENKAWRRPGADLSDWFNYGFDEISWEAYAARRRDLGEMAPILKANVLTFSGLSEEQIQSMPTDLRGMAMVGSHLASTSMGGGGPNMMPNGVPGMNQDMMMNMGMMGGMQGGMVPVGTGDMNQGGQQMMGQGMNEGEGPPNGPGMMQGMEYTVGGVGMGMEYAQDQNIMPPNVGPGFPMDNQAGGPPNRGASFRGRVQPTAPRGRGVPAFRGRGRGPRAASPLPPNVPTGPRNQHRYKDRDTGVPTSEPLDYGGDGGAKPLEKGLRDEFGRDIDRGSKDDDPSKSTRKRRGSPPEDIGRSKRR</sequence>
<keyword evidence="2" id="KW-1185">Reference proteome</keyword>